<dbReference type="GO" id="GO:0005886">
    <property type="term" value="C:plasma membrane"/>
    <property type="evidence" value="ECO:0007669"/>
    <property type="project" value="UniProtKB-SubCell"/>
</dbReference>
<comment type="pathway">
    <text evidence="3 19">Cofactor biosynthesis; adenosylcobalamin biosynthesis; adenosylcobalamin from cob(II)yrinate a,c-diamide: step 7/7.</text>
</comment>
<comment type="catalytic activity">
    <reaction evidence="18 19">
        <text>alpha-ribazole 5'-phosphate + adenosylcob(III)inamide-GDP = adenosylcob(III)alamin 5'-phosphate + GMP + H(+)</text>
        <dbReference type="Rhea" id="RHEA:23560"/>
        <dbReference type="ChEBI" id="CHEBI:15378"/>
        <dbReference type="ChEBI" id="CHEBI:57918"/>
        <dbReference type="ChEBI" id="CHEBI:58115"/>
        <dbReference type="ChEBI" id="CHEBI:60487"/>
        <dbReference type="ChEBI" id="CHEBI:60493"/>
        <dbReference type="EC" id="2.7.8.26"/>
    </reaction>
</comment>
<keyword evidence="12 19" id="KW-1133">Transmembrane helix</keyword>
<organism evidence="20 21">
    <name type="scientific">Anaerobium acetethylicum</name>
    <dbReference type="NCBI Taxonomy" id="1619234"/>
    <lineage>
        <taxon>Bacteria</taxon>
        <taxon>Bacillati</taxon>
        <taxon>Bacillota</taxon>
        <taxon>Clostridia</taxon>
        <taxon>Lachnospirales</taxon>
        <taxon>Lachnospiraceae</taxon>
        <taxon>Anaerobium</taxon>
    </lineage>
</organism>
<evidence type="ECO:0000256" key="15">
    <source>
        <dbReference type="ARBA" id="ARBA00032605"/>
    </source>
</evidence>
<keyword evidence="10 19" id="KW-0812">Transmembrane</keyword>
<evidence type="ECO:0000256" key="12">
    <source>
        <dbReference type="ARBA" id="ARBA00022989"/>
    </source>
</evidence>
<proteinExistence type="inferred from homology"/>
<dbReference type="UniPathway" id="UPA00148">
    <property type="reaction ID" value="UER00238"/>
</dbReference>
<evidence type="ECO:0000256" key="8">
    <source>
        <dbReference type="ARBA" id="ARBA00022573"/>
    </source>
</evidence>
<keyword evidence="13 19" id="KW-0472">Membrane</keyword>
<comment type="subcellular location">
    <subcellularLocation>
        <location evidence="2 19">Cell membrane</location>
        <topology evidence="2 19">Multi-pass membrane protein</topology>
    </subcellularLocation>
</comment>
<feature type="transmembrane region" description="Helical" evidence="19">
    <location>
        <begin position="58"/>
        <end position="76"/>
    </location>
</feature>
<sequence>MKSIINSFIIAISMYSKIPMPRTEWNRENMKYVMCFFPLAGVAVGAAVYLWWMLSGRIPMSGVFNTAVMILIPIAVTGGIHMDGLLDTADALSSCQPPERKLEILKDSNAGAFAVIVCAGYLLLDYGVWYDLTADAVPVVAAGFVLSRALSGLAIVTFPLAKNSGLAAMFSNEAKKKTTGIVMVVYIAASGAFMIAANWKLGLAGLAAAAAVFAYYRHMAVKEFGGITGDLAGFFLQVCELAMAAAVIIGGRI</sequence>
<dbReference type="Pfam" id="PF02654">
    <property type="entry name" value="CobS"/>
    <property type="match status" value="1"/>
</dbReference>
<comment type="catalytic activity">
    <reaction evidence="17 19">
        <text>alpha-ribazole + adenosylcob(III)inamide-GDP = adenosylcob(III)alamin + GMP + H(+)</text>
        <dbReference type="Rhea" id="RHEA:16049"/>
        <dbReference type="ChEBI" id="CHEBI:10329"/>
        <dbReference type="ChEBI" id="CHEBI:15378"/>
        <dbReference type="ChEBI" id="CHEBI:18408"/>
        <dbReference type="ChEBI" id="CHEBI:58115"/>
        <dbReference type="ChEBI" id="CHEBI:60487"/>
        <dbReference type="EC" id="2.7.8.26"/>
    </reaction>
</comment>
<comment type="cofactor">
    <cofactor evidence="1 19">
        <name>Mg(2+)</name>
        <dbReference type="ChEBI" id="CHEBI:18420"/>
    </cofactor>
</comment>
<keyword evidence="9 19" id="KW-0808">Transferase</keyword>
<gene>
    <name evidence="19" type="primary">cobS</name>
    <name evidence="20" type="ORF">SAMN05421730_1003140</name>
</gene>
<dbReference type="HAMAP" id="MF_00719">
    <property type="entry name" value="CobS"/>
    <property type="match status" value="1"/>
</dbReference>
<evidence type="ECO:0000256" key="17">
    <source>
        <dbReference type="ARBA" id="ARBA00048623"/>
    </source>
</evidence>
<dbReference type="Proteomes" id="UP000199315">
    <property type="component" value="Unassembled WGS sequence"/>
</dbReference>
<evidence type="ECO:0000256" key="6">
    <source>
        <dbReference type="ARBA" id="ARBA00015850"/>
    </source>
</evidence>
<keyword evidence="7 19" id="KW-1003">Cell membrane</keyword>
<keyword evidence="21" id="KW-1185">Reference proteome</keyword>
<evidence type="ECO:0000256" key="3">
    <source>
        <dbReference type="ARBA" id="ARBA00004663"/>
    </source>
</evidence>
<feature type="transmembrane region" description="Helical" evidence="19">
    <location>
        <begin position="231"/>
        <end position="251"/>
    </location>
</feature>
<feature type="transmembrane region" description="Helical" evidence="19">
    <location>
        <begin position="110"/>
        <end position="130"/>
    </location>
</feature>
<dbReference type="PANTHER" id="PTHR34148">
    <property type="entry name" value="ADENOSYLCOBINAMIDE-GDP RIBAZOLETRANSFERASE"/>
    <property type="match status" value="1"/>
</dbReference>
<dbReference type="GO" id="GO:0009236">
    <property type="term" value="P:cobalamin biosynthetic process"/>
    <property type="evidence" value="ECO:0007669"/>
    <property type="project" value="UniProtKB-UniRule"/>
</dbReference>
<evidence type="ECO:0000313" key="21">
    <source>
        <dbReference type="Proteomes" id="UP000199315"/>
    </source>
</evidence>
<evidence type="ECO:0000256" key="14">
    <source>
        <dbReference type="ARBA" id="ARBA00025228"/>
    </source>
</evidence>
<evidence type="ECO:0000313" key="20">
    <source>
        <dbReference type="EMBL" id="SCP96047.1"/>
    </source>
</evidence>
<evidence type="ECO:0000256" key="16">
    <source>
        <dbReference type="ARBA" id="ARBA00032853"/>
    </source>
</evidence>
<evidence type="ECO:0000256" key="19">
    <source>
        <dbReference type="HAMAP-Rule" id="MF_00719"/>
    </source>
</evidence>
<evidence type="ECO:0000256" key="11">
    <source>
        <dbReference type="ARBA" id="ARBA00022842"/>
    </source>
</evidence>
<comment type="function">
    <text evidence="14 19">Joins adenosylcobinamide-GDP and alpha-ribazole to generate adenosylcobalamin (Ado-cobalamin). Also synthesizes adenosylcobalamin 5'-phosphate from adenosylcobinamide-GDP and alpha-ribazole 5'-phosphate.</text>
</comment>
<dbReference type="PANTHER" id="PTHR34148:SF1">
    <property type="entry name" value="ADENOSYLCOBINAMIDE-GDP RIBAZOLETRANSFERASE"/>
    <property type="match status" value="1"/>
</dbReference>
<dbReference type="GO" id="GO:0051073">
    <property type="term" value="F:adenosylcobinamide-GDP ribazoletransferase activity"/>
    <property type="evidence" value="ECO:0007669"/>
    <property type="project" value="UniProtKB-UniRule"/>
</dbReference>
<evidence type="ECO:0000256" key="10">
    <source>
        <dbReference type="ARBA" id="ARBA00022692"/>
    </source>
</evidence>
<keyword evidence="11 19" id="KW-0460">Magnesium</keyword>
<dbReference type="InterPro" id="IPR003805">
    <property type="entry name" value="CobS"/>
</dbReference>
<dbReference type="OrthoDB" id="9794626at2"/>
<comment type="similarity">
    <text evidence="4 19">Belongs to the CobS family.</text>
</comment>
<feature type="transmembrane region" description="Helical" evidence="19">
    <location>
        <begin position="136"/>
        <end position="158"/>
    </location>
</feature>
<dbReference type="AlphaFoldDB" id="A0A1D3TQX9"/>
<evidence type="ECO:0000256" key="9">
    <source>
        <dbReference type="ARBA" id="ARBA00022679"/>
    </source>
</evidence>
<evidence type="ECO:0000256" key="13">
    <source>
        <dbReference type="ARBA" id="ARBA00023136"/>
    </source>
</evidence>
<dbReference type="EMBL" id="FMKA01000003">
    <property type="protein sequence ID" value="SCP96047.1"/>
    <property type="molecule type" value="Genomic_DNA"/>
</dbReference>
<name>A0A1D3TQX9_9FIRM</name>
<dbReference type="EC" id="2.7.8.26" evidence="5 19"/>
<evidence type="ECO:0000256" key="2">
    <source>
        <dbReference type="ARBA" id="ARBA00004651"/>
    </source>
</evidence>
<feature type="transmembrane region" description="Helical" evidence="19">
    <location>
        <begin position="32"/>
        <end position="52"/>
    </location>
</feature>
<dbReference type="STRING" id="1619234.SAMN05421730_1003140"/>
<feature type="transmembrane region" description="Helical" evidence="19">
    <location>
        <begin position="179"/>
        <end position="197"/>
    </location>
</feature>
<evidence type="ECO:0000256" key="18">
    <source>
        <dbReference type="ARBA" id="ARBA00049504"/>
    </source>
</evidence>
<evidence type="ECO:0000256" key="7">
    <source>
        <dbReference type="ARBA" id="ARBA00022475"/>
    </source>
</evidence>
<dbReference type="RefSeq" id="WP_091230887.1">
    <property type="nucleotide sequence ID" value="NZ_FMKA01000003.1"/>
</dbReference>
<reference evidence="20 21" key="1">
    <citation type="submission" date="2016-09" db="EMBL/GenBank/DDBJ databases">
        <authorList>
            <person name="Capua I."/>
            <person name="De Benedictis P."/>
            <person name="Joannis T."/>
            <person name="Lombin L.H."/>
            <person name="Cattoli G."/>
        </authorList>
    </citation>
    <scope>NUCLEOTIDE SEQUENCE [LARGE SCALE GENOMIC DNA]</scope>
    <source>
        <strain evidence="20 21">GluBS11</strain>
    </source>
</reference>
<evidence type="ECO:0000256" key="4">
    <source>
        <dbReference type="ARBA" id="ARBA00010561"/>
    </source>
</evidence>
<evidence type="ECO:0000256" key="5">
    <source>
        <dbReference type="ARBA" id="ARBA00013200"/>
    </source>
</evidence>
<protein>
    <recommendedName>
        <fullName evidence="6 19">Adenosylcobinamide-GDP ribazoletransferase</fullName>
        <ecNumber evidence="5 19">2.7.8.26</ecNumber>
    </recommendedName>
    <alternativeName>
        <fullName evidence="16 19">Cobalamin synthase</fullName>
    </alternativeName>
    <alternativeName>
        <fullName evidence="15 19">Cobalamin-5'-phosphate synthase</fullName>
    </alternativeName>
</protein>
<keyword evidence="8 19" id="KW-0169">Cobalamin biosynthesis</keyword>
<evidence type="ECO:0000256" key="1">
    <source>
        <dbReference type="ARBA" id="ARBA00001946"/>
    </source>
</evidence>
<dbReference type="GO" id="GO:0008818">
    <property type="term" value="F:cobalamin 5'-phosphate synthase activity"/>
    <property type="evidence" value="ECO:0007669"/>
    <property type="project" value="UniProtKB-UniRule"/>
</dbReference>
<accession>A0A1D3TQX9</accession>